<proteinExistence type="predicted"/>
<accession>A0A1W1E692</accession>
<sequence length="69" mass="7627">MEDLDLVVDFAFGDDVGFSFFDAFEFFVNEFNFFNVDIEQVMSDVLGDGEDGFFAGDVFVHGGVVPLLG</sequence>
<reference evidence="1" key="1">
    <citation type="submission" date="2016-10" db="EMBL/GenBank/DDBJ databases">
        <authorList>
            <person name="de Groot N.N."/>
        </authorList>
    </citation>
    <scope>NUCLEOTIDE SEQUENCE</scope>
</reference>
<evidence type="ECO:0000313" key="1">
    <source>
        <dbReference type="EMBL" id="SFV89472.1"/>
    </source>
</evidence>
<dbReference type="AlphaFoldDB" id="A0A1W1E692"/>
<name>A0A1W1E692_9ZZZZ</name>
<protein>
    <submittedName>
        <fullName evidence="1">Uncharacterized protein</fullName>
    </submittedName>
</protein>
<gene>
    <name evidence="1" type="ORF">MNB_SUP05-SYMBIONT-7-350</name>
</gene>
<dbReference type="EMBL" id="FPIA01000160">
    <property type="protein sequence ID" value="SFV89472.1"/>
    <property type="molecule type" value="Genomic_DNA"/>
</dbReference>
<organism evidence="1">
    <name type="scientific">hydrothermal vent metagenome</name>
    <dbReference type="NCBI Taxonomy" id="652676"/>
    <lineage>
        <taxon>unclassified sequences</taxon>
        <taxon>metagenomes</taxon>
        <taxon>ecological metagenomes</taxon>
    </lineage>
</organism>